<gene>
    <name evidence="2" type="ORF">SAMN05421639_102671</name>
</gene>
<evidence type="ECO:0000313" key="3">
    <source>
        <dbReference type="Proteomes" id="UP000186373"/>
    </source>
</evidence>
<sequence>MMEFIKYEIQRDDTLESIAEKYGRTVNELLDFHNSQSLLTQQIHSAYIPMHIDTILLSSEYKKKDSLRDINAYKIISKNEYFNFKNLVYSTRNEIVVEIEKLNNNKYAISQKSKTIECSSPHYDNYLVLMSLLDRPFEYVVLIIDDFGQIKKIGNQNEIEEQWSIVQKELSGVTDDKEMLDKLIKDGAPVYTDSLSHIKANLQYNLLYPGKFENNGVNKINEGPVVKLYSSLFSGSKILLKFKNRIIEHNNDILTLENKSFLEKSNIETLRELYNVSFRELLGNDFNYNLSLISNYYIKNNLIDSCIVDFIENINDTIVAKSSYEINKIKAYG</sequence>
<reference evidence="3" key="1">
    <citation type="submission" date="2017-01" db="EMBL/GenBank/DDBJ databases">
        <authorList>
            <person name="Varghese N."/>
            <person name="Submissions S."/>
        </authorList>
    </citation>
    <scope>NUCLEOTIDE SEQUENCE [LARGE SCALE GENOMIC DNA]</scope>
    <source>
        <strain evidence="3">DSM 17126</strain>
    </source>
</reference>
<dbReference type="Gene3D" id="3.10.350.10">
    <property type="entry name" value="LysM domain"/>
    <property type="match status" value="1"/>
</dbReference>
<dbReference type="OrthoDB" id="1081532at2"/>
<organism evidence="2 3">
    <name type="scientific">Chryseobacterium shigense</name>
    <dbReference type="NCBI Taxonomy" id="297244"/>
    <lineage>
        <taxon>Bacteria</taxon>
        <taxon>Pseudomonadati</taxon>
        <taxon>Bacteroidota</taxon>
        <taxon>Flavobacteriia</taxon>
        <taxon>Flavobacteriales</taxon>
        <taxon>Weeksellaceae</taxon>
        <taxon>Chryseobacterium group</taxon>
        <taxon>Chryseobacterium</taxon>
    </lineage>
</organism>
<evidence type="ECO:0000313" key="2">
    <source>
        <dbReference type="EMBL" id="SIS33567.1"/>
    </source>
</evidence>
<protein>
    <recommendedName>
        <fullName evidence="1">LysM domain-containing protein</fullName>
    </recommendedName>
</protein>
<keyword evidence="3" id="KW-1185">Reference proteome</keyword>
<dbReference type="InterPro" id="IPR036779">
    <property type="entry name" value="LysM_dom_sf"/>
</dbReference>
<name>A0A1N7I932_9FLAO</name>
<dbReference type="Proteomes" id="UP000186373">
    <property type="component" value="Unassembled WGS sequence"/>
</dbReference>
<accession>A0A1N7I932</accession>
<feature type="domain" description="LysM" evidence="1">
    <location>
        <begin position="7"/>
        <end position="31"/>
    </location>
</feature>
<dbReference type="EMBL" id="FTNY01000002">
    <property type="protein sequence ID" value="SIS33567.1"/>
    <property type="molecule type" value="Genomic_DNA"/>
</dbReference>
<dbReference type="RefSeq" id="WP_076506450.1">
    <property type="nucleotide sequence ID" value="NZ_FTNY01000002.1"/>
</dbReference>
<dbReference type="InterPro" id="IPR018392">
    <property type="entry name" value="LysM"/>
</dbReference>
<dbReference type="AlphaFoldDB" id="A0A1N7I932"/>
<proteinExistence type="predicted"/>
<evidence type="ECO:0000259" key="1">
    <source>
        <dbReference type="Pfam" id="PF01476"/>
    </source>
</evidence>
<dbReference type="CDD" id="cd00118">
    <property type="entry name" value="LysM"/>
    <property type="match status" value="1"/>
</dbReference>
<dbReference type="Pfam" id="PF01476">
    <property type="entry name" value="LysM"/>
    <property type="match status" value="1"/>
</dbReference>